<dbReference type="InterPro" id="IPR036477">
    <property type="entry name" value="Formyl_transf_N_sf"/>
</dbReference>
<evidence type="ECO:0000313" key="3">
    <source>
        <dbReference type="Proteomes" id="UP000075320"/>
    </source>
</evidence>
<keyword evidence="3" id="KW-1185">Reference proteome</keyword>
<dbReference type="OrthoDB" id="5355061at2"/>
<sequence length="316" mass="35648">MGNFKKKVVLIGNGMLPSLCAKHLIERPDVDLSFIVVDDSPQRYGTGLENAAEKFNIPFKKVQKIRGSEIERRVQELRPNFLLSICNSQILRPELLSACEVAINFHNSLLPTYAGSNSCTWAIFKGEKNFGVTFHLIEGEVDSGAIILQKSYPIPDNATAGHLLLTGAHRGFELFKEGIDLVLNNIMPPRHQQLTERTYFTAKERPNDGWFNFHWSTSECLRFLRAFDYGPLQSPVGLPRIKIKDKILYVSTGRESKSPVPNIPEGSIHLIDDGITVRVKDGLIELTSFFTEDMRKLSLSEVIAEYKIQDKMILSN</sequence>
<dbReference type="GO" id="GO:0004479">
    <property type="term" value="F:methionyl-tRNA formyltransferase activity"/>
    <property type="evidence" value="ECO:0007669"/>
    <property type="project" value="TreeGrafter"/>
</dbReference>
<dbReference type="Gene3D" id="3.40.50.12230">
    <property type="match status" value="1"/>
</dbReference>
<feature type="domain" description="Formyl transferase N-terminal" evidence="1">
    <location>
        <begin position="37"/>
        <end position="163"/>
    </location>
</feature>
<proteinExistence type="predicted"/>
<dbReference type="RefSeq" id="WP_061835243.1">
    <property type="nucleotide sequence ID" value="NZ_LUKE01000002.1"/>
</dbReference>
<dbReference type="Proteomes" id="UP000075320">
    <property type="component" value="Unassembled WGS sequence"/>
</dbReference>
<dbReference type="CDD" id="cd08369">
    <property type="entry name" value="FMT_core"/>
    <property type="match status" value="1"/>
</dbReference>
<dbReference type="PANTHER" id="PTHR11138:SF5">
    <property type="entry name" value="METHIONYL-TRNA FORMYLTRANSFERASE, MITOCHONDRIAL"/>
    <property type="match status" value="1"/>
</dbReference>
<accession>A0A150WLG6</accession>
<dbReference type="SUPFAM" id="SSF53328">
    <property type="entry name" value="Formyltransferase"/>
    <property type="match status" value="1"/>
</dbReference>
<dbReference type="PANTHER" id="PTHR11138">
    <property type="entry name" value="METHIONYL-TRNA FORMYLTRANSFERASE"/>
    <property type="match status" value="1"/>
</dbReference>
<dbReference type="Pfam" id="PF00551">
    <property type="entry name" value="Formyl_trans_N"/>
    <property type="match status" value="1"/>
</dbReference>
<gene>
    <name evidence="2" type="ORF">AZI86_11020</name>
</gene>
<evidence type="ECO:0000259" key="1">
    <source>
        <dbReference type="Pfam" id="PF00551"/>
    </source>
</evidence>
<reference evidence="2 3" key="1">
    <citation type="submission" date="2016-03" db="EMBL/GenBank/DDBJ databases">
        <authorList>
            <person name="Ploux O."/>
        </authorList>
    </citation>
    <scope>NUCLEOTIDE SEQUENCE [LARGE SCALE GENOMIC DNA]</scope>
    <source>
        <strain evidence="2 3">R0</strain>
    </source>
</reference>
<organism evidence="2 3">
    <name type="scientific">Bdellovibrio bacteriovorus</name>
    <dbReference type="NCBI Taxonomy" id="959"/>
    <lineage>
        <taxon>Bacteria</taxon>
        <taxon>Pseudomonadati</taxon>
        <taxon>Bdellovibrionota</taxon>
        <taxon>Bdellovibrionia</taxon>
        <taxon>Bdellovibrionales</taxon>
        <taxon>Pseudobdellovibrionaceae</taxon>
        <taxon>Bdellovibrio</taxon>
    </lineage>
</organism>
<dbReference type="GO" id="GO:0005829">
    <property type="term" value="C:cytosol"/>
    <property type="evidence" value="ECO:0007669"/>
    <property type="project" value="TreeGrafter"/>
</dbReference>
<evidence type="ECO:0000313" key="2">
    <source>
        <dbReference type="EMBL" id="KYG64732.1"/>
    </source>
</evidence>
<dbReference type="InterPro" id="IPR002376">
    <property type="entry name" value="Formyl_transf_N"/>
</dbReference>
<dbReference type="EMBL" id="LUKE01000002">
    <property type="protein sequence ID" value="KYG64732.1"/>
    <property type="molecule type" value="Genomic_DNA"/>
</dbReference>
<protein>
    <recommendedName>
        <fullName evidence="1">Formyl transferase N-terminal domain-containing protein</fullName>
    </recommendedName>
</protein>
<dbReference type="AlphaFoldDB" id="A0A150WLG6"/>
<dbReference type="SUPFAM" id="SSF50486">
    <property type="entry name" value="FMT C-terminal domain-like"/>
    <property type="match status" value="1"/>
</dbReference>
<dbReference type="InterPro" id="IPR011034">
    <property type="entry name" value="Formyl_transferase-like_C_sf"/>
</dbReference>
<name>A0A150WLG6_BDEBC</name>
<comment type="caution">
    <text evidence="2">The sequence shown here is derived from an EMBL/GenBank/DDBJ whole genome shotgun (WGS) entry which is preliminary data.</text>
</comment>